<dbReference type="PANTHER" id="PTHR39452:SF1">
    <property type="entry name" value="CHEY-P PHOSPHATASE CHEX"/>
    <property type="match status" value="1"/>
</dbReference>
<name>A0ABQ0CB00_9PROT</name>
<sequence length="158" mass="17092">MQFANLGDVIHEAIKETEVAFFNKDIGIQAGPSVTTNPGENYLPPQADVTAIIAFNGTIEGGVHLSAPFHCAVALASAFSGEEIPFFNDTAKDAIGELANIIAGAVRIRLCEDRIQLTPPRIVVGRDHQIGHSKPQSATRCYFRTNEGPFLVEVFFSH</sequence>
<feature type="domain" description="Chemotaxis phosphatase CheX-like" evidence="2">
    <location>
        <begin position="49"/>
        <end position="142"/>
    </location>
</feature>
<dbReference type="InterPro" id="IPR038756">
    <property type="entry name" value="CheX-like"/>
</dbReference>
<gene>
    <name evidence="3" type="primary">cheX</name>
    <name evidence="3" type="ORF">SIID45300_02224</name>
</gene>
<protein>
    <submittedName>
        <fullName evidence="3">Chemotaxis protein CheX</fullName>
    </submittedName>
</protein>
<dbReference type="Proteomes" id="UP001628193">
    <property type="component" value="Unassembled WGS sequence"/>
</dbReference>
<dbReference type="Gene3D" id="3.40.1550.10">
    <property type="entry name" value="CheC-like"/>
    <property type="match status" value="1"/>
</dbReference>
<organism evidence="3 4">
    <name type="scientific">Candidatus Magnetaquiglobus chichijimensis</name>
    <dbReference type="NCBI Taxonomy" id="3141448"/>
    <lineage>
        <taxon>Bacteria</taxon>
        <taxon>Pseudomonadati</taxon>
        <taxon>Pseudomonadota</taxon>
        <taxon>Magnetococcia</taxon>
        <taxon>Magnetococcales</taxon>
        <taxon>Candidatus Magnetaquicoccaceae</taxon>
        <taxon>Candidatus Magnetaquiglobus</taxon>
    </lineage>
</organism>
<evidence type="ECO:0000256" key="1">
    <source>
        <dbReference type="ARBA" id="ARBA00022500"/>
    </source>
</evidence>
<dbReference type="Pfam" id="PF13690">
    <property type="entry name" value="CheX"/>
    <property type="match status" value="1"/>
</dbReference>
<reference evidence="3 4" key="2">
    <citation type="submission" date="2024-09" db="EMBL/GenBank/DDBJ databases">
        <title>Draft genome sequence of Candidatus Magnetaquicoccaceae bacterium FCR-1.</title>
        <authorList>
            <person name="Shimoshige H."/>
            <person name="Shimamura S."/>
            <person name="Taoka A."/>
            <person name="Kobayashi H."/>
            <person name="Maekawa T."/>
        </authorList>
    </citation>
    <scope>NUCLEOTIDE SEQUENCE [LARGE SCALE GENOMIC DNA]</scope>
    <source>
        <strain evidence="3 4">FCR-1</strain>
    </source>
</reference>
<evidence type="ECO:0000313" key="4">
    <source>
        <dbReference type="Proteomes" id="UP001628193"/>
    </source>
</evidence>
<keyword evidence="1" id="KW-0145">Chemotaxis</keyword>
<keyword evidence="4" id="KW-1185">Reference proteome</keyword>
<dbReference type="InterPro" id="IPR028051">
    <property type="entry name" value="CheX-like_dom"/>
</dbReference>
<evidence type="ECO:0000259" key="2">
    <source>
        <dbReference type="Pfam" id="PF13690"/>
    </source>
</evidence>
<reference evidence="3 4" key="1">
    <citation type="submission" date="2024-05" db="EMBL/GenBank/DDBJ databases">
        <authorList>
            <consortium name="Candidatus Magnetaquicoccaceae bacterium FCR-1 genome sequencing consortium"/>
            <person name="Shimoshige H."/>
            <person name="Shimamura S."/>
            <person name="Taoka A."/>
            <person name="Kobayashi H."/>
            <person name="Maekawa T."/>
        </authorList>
    </citation>
    <scope>NUCLEOTIDE SEQUENCE [LARGE SCALE GENOMIC DNA]</scope>
    <source>
        <strain evidence="3 4">FCR-1</strain>
    </source>
</reference>
<dbReference type="CDD" id="cd17906">
    <property type="entry name" value="CheX"/>
    <property type="match status" value="1"/>
</dbReference>
<dbReference type="EMBL" id="BAAFGK010000004">
    <property type="protein sequence ID" value="GAB0057890.1"/>
    <property type="molecule type" value="Genomic_DNA"/>
</dbReference>
<evidence type="ECO:0000313" key="3">
    <source>
        <dbReference type="EMBL" id="GAB0057890.1"/>
    </source>
</evidence>
<dbReference type="RefSeq" id="WP_420905576.1">
    <property type="nucleotide sequence ID" value="NZ_BAAFGK010000004.1"/>
</dbReference>
<dbReference type="InterPro" id="IPR028976">
    <property type="entry name" value="CheC-like_sf"/>
</dbReference>
<dbReference type="PANTHER" id="PTHR39452">
    <property type="entry name" value="CHEY-P PHOSPHATASE CHEX"/>
    <property type="match status" value="1"/>
</dbReference>
<comment type="caution">
    <text evidence="3">The sequence shown here is derived from an EMBL/GenBank/DDBJ whole genome shotgun (WGS) entry which is preliminary data.</text>
</comment>
<proteinExistence type="predicted"/>
<accession>A0ABQ0CB00</accession>
<dbReference type="SUPFAM" id="SSF103039">
    <property type="entry name" value="CheC-like"/>
    <property type="match status" value="1"/>
</dbReference>